<evidence type="ECO:0000259" key="1">
    <source>
        <dbReference type="Pfam" id="PF13383"/>
    </source>
</evidence>
<name>W4K5U9_HETIT</name>
<dbReference type="EMBL" id="KI925459">
    <property type="protein sequence ID" value="ETW81144.1"/>
    <property type="molecule type" value="Genomic_DNA"/>
</dbReference>
<dbReference type="PANTHER" id="PTHR32026">
    <property type="entry name" value="METHYLTRANSFERASE-LIKE PROTEIN 24"/>
    <property type="match status" value="1"/>
</dbReference>
<dbReference type="InterPro" id="IPR025714">
    <property type="entry name" value="Methyltranfer_dom"/>
</dbReference>
<organism evidence="2 3">
    <name type="scientific">Heterobasidion irregulare (strain TC 32-1)</name>
    <dbReference type="NCBI Taxonomy" id="747525"/>
    <lineage>
        <taxon>Eukaryota</taxon>
        <taxon>Fungi</taxon>
        <taxon>Dikarya</taxon>
        <taxon>Basidiomycota</taxon>
        <taxon>Agaricomycotina</taxon>
        <taxon>Agaricomycetes</taxon>
        <taxon>Russulales</taxon>
        <taxon>Bondarzewiaceae</taxon>
        <taxon>Heterobasidion</taxon>
        <taxon>Heterobasidion annosum species complex</taxon>
    </lineage>
</organism>
<dbReference type="OrthoDB" id="10006218at2759"/>
<dbReference type="RefSeq" id="XP_009546943.1">
    <property type="nucleotide sequence ID" value="XM_009548648.1"/>
</dbReference>
<dbReference type="KEGG" id="hir:HETIRDRAFT_46155"/>
<accession>W4K5U9</accession>
<feature type="non-terminal residue" evidence="2">
    <location>
        <position position="1"/>
    </location>
</feature>
<dbReference type="InterPro" id="IPR026913">
    <property type="entry name" value="METTL24"/>
</dbReference>
<feature type="domain" description="Methyltransferase" evidence="1">
    <location>
        <begin position="4"/>
        <end position="200"/>
    </location>
</feature>
<protein>
    <recommendedName>
        <fullName evidence="1">Methyltransferase domain-containing protein</fullName>
    </recommendedName>
</protein>
<dbReference type="eggNOG" id="ENOG502S02V">
    <property type="taxonomic scope" value="Eukaryota"/>
</dbReference>
<dbReference type="Pfam" id="PF13383">
    <property type="entry name" value="Methyltransf_22"/>
    <property type="match status" value="1"/>
</dbReference>
<dbReference type="GeneID" id="20677178"/>
<dbReference type="HOGENOM" id="CLU_066046_1_0_1"/>
<reference evidence="2 3" key="1">
    <citation type="journal article" date="2012" name="New Phytol.">
        <title>Insight into trade-off between wood decay and parasitism from the genome of a fungal forest pathogen.</title>
        <authorList>
            <person name="Olson A."/>
            <person name="Aerts A."/>
            <person name="Asiegbu F."/>
            <person name="Belbahri L."/>
            <person name="Bouzid O."/>
            <person name="Broberg A."/>
            <person name="Canback B."/>
            <person name="Coutinho P.M."/>
            <person name="Cullen D."/>
            <person name="Dalman K."/>
            <person name="Deflorio G."/>
            <person name="van Diepen L.T."/>
            <person name="Dunand C."/>
            <person name="Duplessis S."/>
            <person name="Durling M."/>
            <person name="Gonthier P."/>
            <person name="Grimwood J."/>
            <person name="Fossdal C.G."/>
            <person name="Hansson D."/>
            <person name="Henrissat B."/>
            <person name="Hietala A."/>
            <person name="Himmelstrand K."/>
            <person name="Hoffmeister D."/>
            <person name="Hogberg N."/>
            <person name="James T.Y."/>
            <person name="Karlsson M."/>
            <person name="Kohler A."/>
            <person name="Kues U."/>
            <person name="Lee Y.H."/>
            <person name="Lin Y.C."/>
            <person name="Lind M."/>
            <person name="Lindquist E."/>
            <person name="Lombard V."/>
            <person name="Lucas S."/>
            <person name="Lunden K."/>
            <person name="Morin E."/>
            <person name="Murat C."/>
            <person name="Park J."/>
            <person name="Raffaello T."/>
            <person name="Rouze P."/>
            <person name="Salamov A."/>
            <person name="Schmutz J."/>
            <person name="Solheim H."/>
            <person name="Stahlberg J."/>
            <person name="Velez H."/>
            <person name="de Vries R.P."/>
            <person name="Wiebenga A."/>
            <person name="Woodward S."/>
            <person name="Yakovlev I."/>
            <person name="Garbelotto M."/>
            <person name="Martin F."/>
            <person name="Grigoriev I.V."/>
            <person name="Stenlid J."/>
        </authorList>
    </citation>
    <scope>NUCLEOTIDE SEQUENCE [LARGE SCALE GENOMIC DNA]</scope>
    <source>
        <strain evidence="2 3">TC 32-1</strain>
    </source>
</reference>
<dbReference type="Proteomes" id="UP000030671">
    <property type="component" value="Unassembled WGS sequence"/>
</dbReference>
<proteinExistence type="predicted"/>
<evidence type="ECO:0000313" key="2">
    <source>
        <dbReference type="EMBL" id="ETW81144.1"/>
    </source>
</evidence>
<dbReference type="InParanoid" id="W4K5U9"/>
<dbReference type="PANTHER" id="PTHR32026:SF10">
    <property type="entry name" value="METHYLTRANSFERASE-LIKE PROTEIN 24-RELATED"/>
    <property type="match status" value="1"/>
</dbReference>
<sequence>DFFIPAFQCPHRVQRIGTLGDGGKWVCGMERIVKKEKCVIYSVGINGESSFEAALLQRAQGCEVWGYDFSVNSFGPEIETVPDLKRRSHFHSWALGGEDQHAETDNPKMYTLQTLMQMNGHDFIDILKIDIEGAEFESLAALIQSYASTTPDTPTVLPFGQLQIEIHARHGQEHFAEFSNWWATLERAGLRPFWTEPNLVYVNLVRGVGPELAEYSFINIRGDHALISDTF</sequence>
<dbReference type="InterPro" id="IPR029063">
    <property type="entry name" value="SAM-dependent_MTases_sf"/>
</dbReference>
<dbReference type="Gene3D" id="3.40.50.150">
    <property type="entry name" value="Vaccinia Virus protein VP39"/>
    <property type="match status" value="1"/>
</dbReference>
<keyword evidence="3" id="KW-1185">Reference proteome</keyword>
<evidence type="ECO:0000313" key="3">
    <source>
        <dbReference type="Proteomes" id="UP000030671"/>
    </source>
</evidence>
<dbReference type="AlphaFoldDB" id="W4K5U9"/>
<gene>
    <name evidence="2" type="ORF">HETIRDRAFT_46155</name>
</gene>